<gene>
    <name evidence="6" type="ORF">KFK09_016657</name>
</gene>
<dbReference type="InterPro" id="IPR001969">
    <property type="entry name" value="Aspartic_peptidase_AS"/>
</dbReference>
<evidence type="ECO:0000259" key="5">
    <source>
        <dbReference type="PROSITE" id="PS51767"/>
    </source>
</evidence>
<keyword evidence="3" id="KW-0378">Hydrolase</keyword>
<comment type="similarity">
    <text evidence="1 3">Belongs to the peptidase A1 family.</text>
</comment>
<dbReference type="Pfam" id="PF14543">
    <property type="entry name" value="TAXi_N"/>
    <property type="match status" value="1"/>
</dbReference>
<keyword evidence="7" id="KW-1185">Reference proteome</keyword>
<dbReference type="SMR" id="A0A8T3B187"/>
<dbReference type="InterPro" id="IPR001461">
    <property type="entry name" value="Aspartic_peptidase_A1"/>
</dbReference>
<accession>A0A8T3B187</accession>
<feature type="signal peptide" evidence="4">
    <location>
        <begin position="1"/>
        <end position="31"/>
    </location>
</feature>
<dbReference type="EMBL" id="JAGYWB010000012">
    <property type="protein sequence ID" value="KAI0501712.1"/>
    <property type="molecule type" value="Genomic_DNA"/>
</dbReference>
<proteinExistence type="inferred from homology"/>
<evidence type="ECO:0000256" key="3">
    <source>
        <dbReference type="RuleBase" id="RU000454"/>
    </source>
</evidence>
<dbReference type="InterPro" id="IPR033121">
    <property type="entry name" value="PEPTIDASE_A1"/>
</dbReference>
<sequence>MGTSSSLLSCYVLLNLFFFLLLIEKNSLVLAREFAGEHHIIDVNSLLPSSSCSMLDNGTNPSKLKVVHRRGPCASRADQDKLSHVELLRKDQARVNYIHRRAAAAARRDSVDDSLSTGVQKNINVELIYDEYIVTIGLGTPTKSFSVIFDTGSDLTWTQCVPCDNCYPQNDPLYDPTQSSTFSKISCRSSYCRQLDVSYCPSPSTCIYKVKYADDSQTQGSLIQDALTFSSNTIQNFIFGCSYDNRGQFEKADGLLGLGRGALSVNSQIAQLYGNVFSYCLPSKSSKAGYLSLGSSATGVQYTSMLTNPNLPSQYFLKLVAISIGGERLALSPTVFSSPGTMLDSGTVVSRLPPTAYSALRNIFRQHMANYPMAPSLSILDTCYDFTNYQKVKVPAIAFIFDDGVTANLEFRGILYIGSISQTCLAFAGNNAASDIVIIGNVQQRGFNIVYDVGNLKIGFGANGCSENE</sequence>
<feature type="chain" id="PRO_5035899724" description="Peptidase A1 domain-containing protein" evidence="4">
    <location>
        <begin position="32"/>
        <end position="469"/>
    </location>
</feature>
<dbReference type="PANTHER" id="PTHR13683">
    <property type="entry name" value="ASPARTYL PROTEASES"/>
    <property type="match status" value="1"/>
</dbReference>
<dbReference type="GO" id="GO:0004190">
    <property type="term" value="F:aspartic-type endopeptidase activity"/>
    <property type="evidence" value="ECO:0007669"/>
    <property type="project" value="UniProtKB-KW"/>
</dbReference>
<feature type="domain" description="Peptidase A1" evidence="5">
    <location>
        <begin position="132"/>
        <end position="461"/>
    </location>
</feature>
<dbReference type="FunFam" id="2.40.70.10:FF:000013">
    <property type="entry name" value="Aspartyl protease AED1"/>
    <property type="match status" value="1"/>
</dbReference>
<organism evidence="6 7">
    <name type="scientific">Dendrobium nobile</name>
    <name type="common">Orchid</name>
    <dbReference type="NCBI Taxonomy" id="94219"/>
    <lineage>
        <taxon>Eukaryota</taxon>
        <taxon>Viridiplantae</taxon>
        <taxon>Streptophyta</taxon>
        <taxon>Embryophyta</taxon>
        <taxon>Tracheophyta</taxon>
        <taxon>Spermatophyta</taxon>
        <taxon>Magnoliopsida</taxon>
        <taxon>Liliopsida</taxon>
        <taxon>Asparagales</taxon>
        <taxon>Orchidaceae</taxon>
        <taxon>Epidendroideae</taxon>
        <taxon>Malaxideae</taxon>
        <taxon>Dendrobiinae</taxon>
        <taxon>Dendrobium</taxon>
    </lineage>
</organism>
<dbReference type="InterPro" id="IPR021109">
    <property type="entry name" value="Peptidase_aspartic_dom_sf"/>
</dbReference>
<dbReference type="OrthoDB" id="2747330at2759"/>
<evidence type="ECO:0000313" key="7">
    <source>
        <dbReference type="Proteomes" id="UP000829196"/>
    </source>
</evidence>
<keyword evidence="3" id="KW-0064">Aspartyl protease</keyword>
<keyword evidence="4" id="KW-0732">Signal</keyword>
<protein>
    <recommendedName>
        <fullName evidence="5">Peptidase A1 domain-containing protein</fullName>
    </recommendedName>
</protein>
<dbReference type="SUPFAM" id="SSF50630">
    <property type="entry name" value="Acid proteases"/>
    <property type="match status" value="1"/>
</dbReference>
<name>A0A8T3B187_DENNO</name>
<dbReference type="InterPro" id="IPR032861">
    <property type="entry name" value="TAXi_N"/>
</dbReference>
<evidence type="ECO:0000313" key="6">
    <source>
        <dbReference type="EMBL" id="KAI0501712.1"/>
    </source>
</evidence>
<feature type="active site" evidence="2">
    <location>
        <position position="150"/>
    </location>
</feature>
<dbReference type="FunFam" id="2.40.70.10:FF:000031">
    <property type="entry name" value="Aspartyl protease AED1"/>
    <property type="match status" value="1"/>
</dbReference>
<dbReference type="GO" id="GO:0006508">
    <property type="term" value="P:proteolysis"/>
    <property type="evidence" value="ECO:0007669"/>
    <property type="project" value="UniProtKB-KW"/>
</dbReference>
<feature type="active site" evidence="2">
    <location>
        <position position="344"/>
    </location>
</feature>
<evidence type="ECO:0000256" key="1">
    <source>
        <dbReference type="ARBA" id="ARBA00007447"/>
    </source>
</evidence>
<dbReference type="Proteomes" id="UP000829196">
    <property type="component" value="Unassembled WGS sequence"/>
</dbReference>
<dbReference type="Gene3D" id="2.40.70.10">
    <property type="entry name" value="Acid Proteases"/>
    <property type="match status" value="2"/>
</dbReference>
<comment type="caution">
    <text evidence="6">The sequence shown here is derived from an EMBL/GenBank/DDBJ whole genome shotgun (WGS) entry which is preliminary data.</text>
</comment>
<dbReference type="PRINTS" id="PR00792">
    <property type="entry name" value="PEPSIN"/>
</dbReference>
<dbReference type="InterPro" id="IPR032799">
    <property type="entry name" value="TAXi_C"/>
</dbReference>
<evidence type="ECO:0000256" key="2">
    <source>
        <dbReference type="PIRSR" id="PIRSR601461-1"/>
    </source>
</evidence>
<reference evidence="6" key="1">
    <citation type="journal article" date="2022" name="Front. Genet.">
        <title>Chromosome-Scale Assembly of the Dendrobium nobile Genome Provides Insights Into the Molecular Mechanism of the Biosynthesis of the Medicinal Active Ingredient of Dendrobium.</title>
        <authorList>
            <person name="Xu Q."/>
            <person name="Niu S.-C."/>
            <person name="Li K.-L."/>
            <person name="Zheng P.-J."/>
            <person name="Zhang X.-J."/>
            <person name="Jia Y."/>
            <person name="Liu Y."/>
            <person name="Niu Y.-X."/>
            <person name="Yu L.-H."/>
            <person name="Chen D.-F."/>
            <person name="Zhang G.-Q."/>
        </authorList>
    </citation>
    <scope>NUCLEOTIDE SEQUENCE</scope>
    <source>
        <tissue evidence="6">Leaf</tissue>
    </source>
</reference>
<dbReference type="Pfam" id="PF14541">
    <property type="entry name" value="TAXi_C"/>
    <property type="match status" value="1"/>
</dbReference>
<keyword evidence="3" id="KW-0645">Protease</keyword>
<evidence type="ECO:0000256" key="4">
    <source>
        <dbReference type="SAM" id="SignalP"/>
    </source>
</evidence>
<dbReference type="AlphaFoldDB" id="A0A8T3B187"/>
<dbReference type="PANTHER" id="PTHR13683:SF750">
    <property type="entry name" value="ASPARTYL PROTEASE AED1"/>
    <property type="match status" value="1"/>
</dbReference>
<dbReference type="PROSITE" id="PS00141">
    <property type="entry name" value="ASP_PROTEASE"/>
    <property type="match status" value="1"/>
</dbReference>
<dbReference type="PROSITE" id="PS51767">
    <property type="entry name" value="PEPTIDASE_A1"/>
    <property type="match status" value="1"/>
</dbReference>